<comment type="caution">
    <text evidence="2">The sequence shown here is derived from an EMBL/GenBank/DDBJ whole genome shotgun (WGS) entry which is preliminary data.</text>
</comment>
<protein>
    <submittedName>
        <fullName evidence="2">DUF177 domain-containing protein</fullName>
    </submittedName>
</protein>
<dbReference type="InterPro" id="IPR003772">
    <property type="entry name" value="YceD"/>
</dbReference>
<dbReference type="EMBL" id="JAPDPJ010000018">
    <property type="protein sequence ID" value="MCW3786739.1"/>
    <property type="molecule type" value="Genomic_DNA"/>
</dbReference>
<evidence type="ECO:0000313" key="3">
    <source>
        <dbReference type="Proteomes" id="UP001209229"/>
    </source>
</evidence>
<reference evidence="2" key="1">
    <citation type="submission" date="2022-10" db="EMBL/GenBank/DDBJ databases">
        <authorList>
            <person name="Yu W.X."/>
        </authorList>
    </citation>
    <scope>NUCLEOTIDE SEQUENCE</scope>
    <source>
        <strain evidence="2">AAT</strain>
    </source>
</reference>
<accession>A0AAE3M424</accession>
<feature type="region of interest" description="Disordered" evidence="1">
    <location>
        <begin position="142"/>
        <end position="165"/>
    </location>
</feature>
<evidence type="ECO:0000256" key="1">
    <source>
        <dbReference type="SAM" id="MobiDB-lite"/>
    </source>
</evidence>
<keyword evidence="3" id="KW-1185">Reference proteome</keyword>
<dbReference type="Pfam" id="PF02620">
    <property type="entry name" value="YceD"/>
    <property type="match status" value="1"/>
</dbReference>
<gene>
    <name evidence="2" type="ORF">OM075_09690</name>
</gene>
<organism evidence="2 3">
    <name type="scientific">Plebeiibacterium sediminum</name>
    <dbReference type="NCBI Taxonomy" id="2992112"/>
    <lineage>
        <taxon>Bacteria</taxon>
        <taxon>Pseudomonadati</taxon>
        <taxon>Bacteroidota</taxon>
        <taxon>Bacteroidia</taxon>
        <taxon>Marinilabiliales</taxon>
        <taxon>Marinilabiliaceae</taxon>
        <taxon>Plebeiibacterium</taxon>
    </lineage>
</organism>
<proteinExistence type="predicted"/>
<dbReference type="Proteomes" id="UP001209229">
    <property type="component" value="Unassembled WGS sequence"/>
</dbReference>
<name>A0AAE3M424_9BACT</name>
<sequence>MDKLKDYSIAFKGLKEGKHHFHYKLGQSFFEAIEDSIIEKGDFEVNVVLLKRSQMLQLDFEIAGNIEAICDNCLGKITLPVSYEGTLYIKFGIMYDEPSDEIIILPHEENELNVAQLLYEYIVVSMPLRSVHEDPEACDPEMISKLEEFSSEHHDQDKKSEEAIDPRWEALKKLKDNS</sequence>
<dbReference type="AlphaFoldDB" id="A0AAE3M424"/>
<dbReference type="RefSeq" id="WP_301190304.1">
    <property type="nucleotide sequence ID" value="NZ_JAPDPJ010000018.1"/>
</dbReference>
<evidence type="ECO:0000313" key="2">
    <source>
        <dbReference type="EMBL" id="MCW3786739.1"/>
    </source>
</evidence>